<keyword evidence="9" id="KW-1133">Transmembrane helix</keyword>
<comment type="subcellular location">
    <subcellularLocation>
        <location evidence="1">Membrane</location>
        <topology evidence="1">Multi-pass membrane protein</topology>
    </subcellularLocation>
</comment>
<feature type="region of interest" description="Disordered" evidence="8">
    <location>
        <begin position="154"/>
        <end position="174"/>
    </location>
</feature>
<dbReference type="PROSITE" id="PS50920">
    <property type="entry name" value="SOLCAR"/>
    <property type="match status" value="3"/>
</dbReference>
<dbReference type="InterPro" id="IPR018108">
    <property type="entry name" value="MCP_transmembrane"/>
</dbReference>
<evidence type="ECO:0000256" key="7">
    <source>
        <dbReference type="RuleBase" id="RU000488"/>
    </source>
</evidence>
<reference evidence="10 11" key="1">
    <citation type="journal article" date="2024" name="Nat. Commun.">
        <title>Phylogenomics reveals the evolutionary origins of lichenization in chlorophyte algae.</title>
        <authorList>
            <person name="Puginier C."/>
            <person name="Libourel C."/>
            <person name="Otte J."/>
            <person name="Skaloud P."/>
            <person name="Haon M."/>
            <person name="Grisel S."/>
            <person name="Petersen M."/>
            <person name="Berrin J.G."/>
            <person name="Delaux P.M."/>
            <person name="Dal Grande F."/>
            <person name="Keller J."/>
        </authorList>
    </citation>
    <scope>NUCLEOTIDE SEQUENCE [LARGE SCALE GENOMIC DNA]</scope>
    <source>
        <strain evidence="10 11">SAG 2145</strain>
    </source>
</reference>
<evidence type="ECO:0008006" key="12">
    <source>
        <dbReference type="Google" id="ProtNLM"/>
    </source>
</evidence>
<comment type="similarity">
    <text evidence="7">Belongs to the mitochondrial carrier (TC 2.A.29) family.</text>
</comment>
<feature type="repeat" description="Solcar" evidence="6">
    <location>
        <begin position="120"/>
        <end position="222"/>
    </location>
</feature>
<organism evidence="10 11">
    <name type="scientific">Apatococcus lobatus</name>
    <dbReference type="NCBI Taxonomy" id="904363"/>
    <lineage>
        <taxon>Eukaryota</taxon>
        <taxon>Viridiplantae</taxon>
        <taxon>Chlorophyta</taxon>
        <taxon>core chlorophytes</taxon>
        <taxon>Trebouxiophyceae</taxon>
        <taxon>Chlorellales</taxon>
        <taxon>Chlorellaceae</taxon>
        <taxon>Apatococcus</taxon>
    </lineage>
</organism>
<evidence type="ECO:0000313" key="10">
    <source>
        <dbReference type="EMBL" id="KAK9836519.1"/>
    </source>
</evidence>
<accession>A0AAW1RRM9</accession>
<evidence type="ECO:0000256" key="2">
    <source>
        <dbReference type="ARBA" id="ARBA00022448"/>
    </source>
</evidence>
<feature type="repeat" description="Solcar" evidence="6">
    <location>
        <begin position="21"/>
        <end position="105"/>
    </location>
</feature>
<keyword evidence="3 6" id="KW-0812">Transmembrane</keyword>
<keyword evidence="2 7" id="KW-0813">Transport</keyword>
<dbReference type="InterPro" id="IPR023395">
    <property type="entry name" value="MCP_dom_sf"/>
</dbReference>
<evidence type="ECO:0000256" key="9">
    <source>
        <dbReference type="SAM" id="Phobius"/>
    </source>
</evidence>
<sequence>MPVPERTKAPADVDWNRLDKTKFLVYGAGIFSSVTTVLFPLSVIKTRQMAIESASPGLSGSAKMARQVWQADGIRGFYRGFGTIVFGAIPARGIYLTTLEAARSGSSTMASRFTSTEAQAAGVANFVAGATASCVTQTIVVPIDVVSQRQMIAEGSRSAPTQKQAAPQGAGSANQRSGFKVMQHILRNEGILGLYRGFGASLFTFVPSSAVWWSAYGAYQKLVWREVERWGGPQEQNVAQDSRGVEGRPQGKATAQVMAVQTSSALLSGLTAATLTNPLDVIKTRLQVAERQAGHAKPTFAGIARKLIADEGPRGLLKGVAPRMASTALWGTCMVSAYEFLKRLCTLPEPD</sequence>
<dbReference type="AlphaFoldDB" id="A0AAW1RRM9"/>
<protein>
    <recommendedName>
        <fullName evidence="12">Mitochondrial carrier protein</fullName>
    </recommendedName>
</protein>
<dbReference type="PRINTS" id="PR00926">
    <property type="entry name" value="MITOCARRIER"/>
</dbReference>
<dbReference type="PANTHER" id="PTHR46080:SF3">
    <property type="entry name" value="MITOCHONDRIAL SUBSTRATE CARRIER FAMILY PROTEIN"/>
    <property type="match status" value="1"/>
</dbReference>
<dbReference type="SUPFAM" id="SSF103506">
    <property type="entry name" value="Mitochondrial carrier"/>
    <property type="match status" value="1"/>
</dbReference>
<evidence type="ECO:0000256" key="3">
    <source>
        <dbReference type="ARBA" id="ARBA00022692"/>
    </source>
</evidence>
<keyword evidence="11" id="KW-1185">Reference proteome</keyword>
<dbReference type="GO" id="GO:0055085">
    <property type="term" value="P:transmembrane transport"/>
    <property type="evidence" value="ECO:0007669"/>
    <property type="project" value="InterPro"/>
</dbReference>
<evidence type="ECO:0000256" key="5">
    <source>
        <dbReference type="ARBA" id="ARBA00023136"/>
    </source>
</evidence>
<evidence type="ECO:0000256" key="8">
    <source>
        <dbReference type="SAM" id="MobiDB-lite"/>
    </source>
</evidence>
<gene>
    <name evidence="10" type="ORF">WJX74_002116</name>
</gene>
<keyword evidence="4" id="KW-0677">Repeat</keyword>
<feature type="transmembrane region" description="Helical" evidence="9">
    <location>
        <begin position="23"/>
        <end position="44"/>
    </location>
</feature>
<proteinExistence type="inferred from homology"/>
<evidence type="ECO:0000256" key="6">
    <source>
        <dbReference type="PROSITE-ProRule" id="PRU00282"/>
    </source>
</evidence>
<evidence type="ECO:0000256" key="4">
    <source>
        <dbReference type="ARBA" id="ARBA00022737"/>
    </source>
</evidence>
<dbReference type="InterPro" id="IPR002067">
    <property type="entry name" value="MCP"/>
</dbReference>
<dbReference type="GO" id="GO:0016020">
    <property type="term" value="C:membrane"/>
    <property type="evidence" value="ECO:0007669"/>
    <property type="project" value="UniProtKB-SubCell"/>
</dbReference>
<keyword evidence="5 6" id="KW-0472">Membrane</keyword>
<dbReference type="PANTHER" id="PTHR46080">
    <property type="entry name" value="MITOCHONDRIAL SUBSTRATE CARRIER FAMILY PROTEIN J"/>
    <property type="match status" value="1"/>
</dbReference>
<name>A0AAW1RRM9_9CHLO</name>
<feature type="compositionally biased region" description="Polar residues" evidence="8">
    <location>
        <begin position="158"/>
        <end position="174"/>
    </location>
</feature>
<dbReference type="Proteomes" id="UP001438707">
    <property type="component" value="Unassembled WGS sequence"/>
</dbReference>
<feature type="repeat" description="Solcar" evidence="6">
    <location>
        <begin position="256"/>
        <end position="344"/>
    </location>
</feature>
<comment type="caution">
    <text evidence="10">The sequence shown here is derived from an EMBL/GenBank/DDBJ whole genome shotgun (WGS) entry which is preliminary data.</text>
</comment>
<dbReference type="Gene3D" id="1.50.40.10">
    <property type="entry name" value="Mitochondrial carrier domain"/>
    <property type="match status" value="1"/>
</dbReference>
<dbReference type="Pfam" id="PF00153">
    <property type="entry name" value="Mito_carr"/>
    <property type="match status" value="3"/>
</dbReference>
<dbReference type="EMBL" id="JALJOS010000007">
    <property type="protein sequence ID" value="KAK9836519.1"/>
    <property type="molecule type" value="Genomic_DNA"/>
</dbReference>
<evidence type="ECO:0000313" key="11">
    <source>
        <dbReference type="Proteomes" id="UP001438707"/>
    </source>
</evidence>
<evidence type="ECO:0000256" key="1">
    <source>
        <dbReference type="ARBA" id="ARBA00004141"/>
    </source>
</evidence>